<dbReference type="Proteomes" id="UP000015101">
    <property type="component" value="Unassembled WGS sequence"/>
</dbReference>
<dbReference type="EMBL" id="KB095836">
    <property type="protein sequence ID" value="ESO11276.1"/>
    <property type="molecule type" value="Genomic_DNA"/>
</dbReference>
<dbReference type="KEGG" id="hro:HELRODRAFT_183379"/>
<protein>
    <submittedName>
        <fullName evidence="2 3">Uncharacterized protein</fullName>
    </submittedName>
</protein>
<accession>T1FJJ2</accession>
<sequence length="160" mass="18187">MAETKEQKTRKAHGLSKSFSTDVHSTTMTSSSSPTSSSTTTPLNFQRNKHYFTSRVADNDDVISGSFKNRDVRNKLKKSSRHHQRCSSNYNNHNKIIGYNSHNSSNNFRNDSTKHNCFSNNRNISSNVVNKSCSNIACNIRQHLIAHILRAVWMPQNQLC</sequence>
<dbReference type="EMBL" id="AMQM01008735">
    <property type="status" value="NOT_ANNOTATED_CDS"/>
    <property type="molecule type" value="Genomic_DNA"/>
</dbReference>
<reference evidence="4" key="1">
    <citation type="submission" date="2012-12" db="EMBL/GenBank/DDBJ databases">
        <authorList>
            <person name="Hellsten U."/>
            <person name="Grimwood J."/>
            <person name="Chapman J.A."/>
            <person name="Shapiro H."/>
            <person name="Aerts A."/>
            <person name="Otillar R.P."/>
            <person name="Terry A.Y."/>
            <person name="Boore J.L."/>
            <person name="Simakov O."/>
            <person name="Marletaz F."/>
            <person name="Cho S.-J."/>
            <person name="Edsinger-Gonzales E."/>
            <person name="Havlak P."/>
            <person name="Kuo D.-H."/>
            <person name="Larsson T."/>
            <person name="Lv J."/>
            <person name="Arendt D."/>
            <person name="Savage R."/>
            <person name="Osoegawa K."/>
            <person name="de Jong P."/>
            <person name="Lindberg D.R."/>
            <person name="Seaver E.C."/>
            <person name="Weisblat D.A."/>
            <person name="Putnam N.H."/>
            <person name="Grigoriev I.V."/>
            <person name="Rokhsar D.S."/>
        </authorList>
    </citation>
    <scope>NUCLEOTIDE SEQUENCE</scope>
</reference>
<keyword evidence="4" id="KW-1185">Reference proteome</keyword>
<feature type="compositionally biased region" description="Basic residues" evidence="1">
    <location>
        <begin position="75"/>
        <end position="85"/>
    </location>
</feature>
<organism evidence="3 4">
    <name type="scientific">Helobdella robusta</name>
    <name type="common">Californian leech</name>
    <dbReference type="NCBI Taxonomy" id="6412"/>
    <lineage>
        <taxon>Eukaryota</taxon>
        <taxon>Metazoa</taxon>
        <taxon>Spiralia</taxon>
        <taxon>Lophotrochozoa</taxon>
        <taxon>Annelida</taxon>
        <taxon>Clitellata</taxon>
        <taxon>Hirudinea</taxon>
        <taxon>Rhynchobdellida</taxon>
        <taxon>Glossiphoniidae</taxon>
        <taxon>Helobdella</taxon>
    </lineage>
</organism>
<dbReference type="AlphaFoldDB" id="T1FJJ2"/>
<gene>
    <name evidence="3" type="primary">20208991</name>
    <name evidence="2" type="ORF">HELRODRAFT_183379</name>
</gene>
<dbReference type="InParanoid" id="T1FJJ2"/>
<evidence type="ECO:0000313" key="4">
    <source>
        <dbReference type="Proteomes" id="UP000015101"/>
    </source>
</evidence>
<name>T1FJJ2_HELRO</name>
<reference evidence="2 4" key="2">
    <citation type="journal article" date="2013" name="Nature">
        <title>Insights into bilaterian evolution from three spiralian genomes.</title>
        <authorList>
            <person name="Simakov O."/>
            <person name="Marletaz F."/>
            <person name="Cho S.J."/>
            <person name="Edsinger-Gonzales E."/>
            <person name="Havlak P."/>
            <person name="Hellsten U."/>
            <person name="Kuo D.H."/>
            <person name="Larsson T."/>
            <person name="Lv J."/>
            <person name="Arendt D."/>
            <person name="Savage R."/>
            <person name="Osoegawa K."/>
            <person name="de Jong P."/>
            <person name="Grimwood J."/>
            <person name="Chapman J.A."/>
            <person name="Shapiro H."/>
            <person name="Aerts A."/>
            <person name="Otillar R.P."/>
            <person name="Terry A.Y."/>
            <person name="Boore J.L."/>
            <person name="Grigoriev I.V."/>
            <person name="Lindberg D.R."/>
            <person name="Seaver E.C."/>
            <person name="Weisblat D.A."/>
            <person name="Putnam N.H."/>
            <person name="Rokhsar D.S."/>
        </authorList>
    </citation>
    <scope>NUCLEOTIDE SEQUENCE</scope>
</reference>
<evidence type="ECO:0000256" key="1">
    <source>
        <dbReference type="SAM" id="MobiDB-lite"/>
    </source>
</evidence>
<dbReference type="CTD" id="20208991"/>
<evidence type="ECO:0000313" key="3">
    <source>
        <dbReference type="EnsemblMetazoa" id="HelroP183379"/>
    </source>
</evidence>
<dbReference type="GeneID" id="20208991"/>
<dbReference type="RefSeq" id="XP_009010657.1">
    <property type="nucleotide sequence ID" value="XM_009012409.1"/>
</dbReference>
<feature type="region of interest" description="Disordered" evidence="1">
    <location>
        <begin position="73"/>
        <end position="92"/>
    </location>
</feature>
<reference evidence="3" key="3">
    <citation type="submission" date="2015-06" db="UniProtKB">
        <authorList>
            <consortium name="EnsemblMetazoa"/>
        </authorList>
    </citation>
    <scope>IDENTIFICATION</scope>
</reference>
<feature type="region of interest" description="Disordered" evidence="1">
    <location>
        <begin position="1"/>
        <end position="42"/>
    </location>
</feature>
<proteinExistence type="predicted"/>
<dbReference type="HOGENOM" id="CLU_1654018_0_0_1"/>
<dbReference type="EnsemblMetazoa" id="HelroT183379">
    <property type="protein sequence ID" value="HelroP183379"/>
    <property type="gene ID" value="HelroG183379"/>
</dbReference>
<feature type="compositionally biased region" description="Low complexity" evidence="1">
    <location>
        <begin position="20"/>
        <end position="41"/>
    </location>
</feature>
<evidence type="ECO:0000313" key="2">
    <source>
        <dbReference type="EMBL" id="ESO11276.1"/>
    </source>
</evidence>